<evidence type="ECO:0000256" key="2">
    <source>
        <dbReference type="ARBA" id="ARBA00022603"/>
    </source>
</evidence>
<evidence type="ECO:0000313" key="10">
    <source>
        <dbReference type="Proteomes" id="UP000716906"/>
    </source>
</evidence>
<keyword evidence="4" id="KW-0949">S-adenosyl-L-methionine</keyword>
<dbReference type="InterPro" id="IPR014777">
    <property type="entry name" value="4pyrrole_Mease_sub1"/>
</dbReference>
<feature type="domain" description="Tetrapyrrole methylase" evidence="7">
    <location>
        <begin position="15"/>
        <end position="226"/>
    </location>
</feature>
<dbReference type="RefSeq" id="WP_205156019.1">
    <property type="nucleotide sequence ID" value="NZ_JACLYY010000007.1"/>
</dbReference>
<dbReference type="NCBIfam" id="NF004790">
    <property type="entry name" value="PRK06136.1"/>
    <property type="match status" value="1"/>
</dbReference>
<dbReference type="Gene3D" id="3.40.1010.10">
    <property type="entry name" value="Cobalt-precorrin-4 Transmethylase, Domain 1"/>
    <property type="match status" value="1"/>
</dbReference>
<dbReference type="PROSITE" id="PS00840">
    <property type="entry name" value="SUMT_2"/>
    <property type="match status" value="1"/>
</dbReference>
<dbReference type="CDD" id="cd11642">
    <property type="entry name" value="SUMT"/>
    <property type="match status" value="1"/>
</dbReference>
<evidence type="ECO:0000256" key="5">
    <source>
        <dbReference type="ARBA" id="ARBA00023244"/>
    </source>
</evidence>
<dbReference type="EC" id="2.1.1.107" evidence="1"/>
<comment type="caution">
    <text evidence="9">The sequence shown here is derived from an EMBL/GenBank/DDBJ whole genome shotgun (WGS) entry which is preliminary data.</text>
</comment>
<dbReference type="PANTHER" id="PTHR45790">
    <property type="entry name" value="SIROHEME SYNTHASE-RELATED"/>
    <property type="match status" value="1"/>
</dbReference>
<proteinExistence type="inferred from homology"/>
<dbReference type="InterPro" id="IPR003043">
    <property type="entry name" value="Uropor_MeTrfase_CS"/>
</dbReference>
<name>A0ABS2E964_9FIRM</name>
<evidence type="ECO:0000256" key="4">
    <source>
        <dbReference type="ARBA" id="ARBA00022691"/>
    </source>
</evidence>
<feature type="domain" description="Tetrapyrrole biosynthesis uroporphyrinogen III synthase" evidence="8">
    <location>
        <begin position="276"/>
        <end position="499"/>
    </location>
</feature>
<dbReference type="Pfam" id="PF02602">
    <property type="entry name" value="HEM4"/>
    <property type="match status" value="1"/>
</dbReference>
<dbReference type="InterPro" id="IPR014776">
    <property type="entry name" value="4pyrrole_Mease_sub2"/>
</dbReference>
<keyword evidence="2 6" id="KW-0489">Methyltransferase</keyword>
<dbReference type="InterPro" id="IPR050161">
    <property type="entry name" value="Siro_Cobalamin_biosynth"/>
</dbReference>
<dbReference type="GO" id="GO:0032259">
    <property type="term" value="P:methylation"/>
    <property type="evidence" value="ECO:0007669"/>
    <property type="project" value="UniProtKB-KW"/>
</dbReference>
<dbReference type="Proteomes" id="UP000716906">
    <property type="component" value="Unassembled WGS sequence"/>
</dbReference>
<dbReference type="SUPFAM" id="SSF69618">
    <property type="entry name" value="HemD-like"/>
    <property type="match status" value="1"/>
</dbReference>
<dbReference type="InterPro" id="IPR036108">
    <property type="entry name" value="4pyrrol_syn_uPrphyn_synt_sf"/>
</dbReference>
<evidence type="ECO:0000259" key="7">
    <source>
        <dbReference type="Pfam" id="PF00590"/>
    </source>
</evidence>
<keyword evidence="5" id="KW-0627">Porphyrin biosynthesis</keyword>
<evidence type="ECO:0000256" key="1">
    <source>
        <dbReference type="ARBA" id="ARBA00012162"/>
    </source>
</evidence>
<accession>A0ABS2E964</accession>
<dbReference type="InterPro" id="IPR000878">
    <property type="entry name" value="4pyrrol_Mease"/>
</dbReference>
<organism evidence="9 10">
    <name type="scientific">Faecalicatena fissicatena</name>
    <dbReference type="NCBI Taxonomy" id="290055"/>
    <lineage>
        <taxon>Bacteria</taxon>
        <taxon>Bacillati</taxon>
        <taxon>Bacillota</taxon>
        <taxon>Clostridia</taxon>
        <taxon>Lachnospirales</taxon>
        <taxon>Lachnospiraceae</taxon>
        <taxon>Faecalicatena</taxon>
    </lineage>
</organism>
<evidence type="ECO:0000256" key="3">
    <source>
        <dbReference type="ARBA" id="ARBA00022679"/>
    </source>
</evidence>
<dbReference type="EMBL" id="JACLYY010000007">
    <property type="protein sequence ID" value="MBM6738160.1"/>
    <property type="molecule type" value="Genomic_DNA"/>
</dbReference>
<dbReference type="Pfam" id="PF00590">
    <property type="entry name" value="TP_methylase"/>
    <property type="match status" value="1"/>
</dbReference>
<evidence type="ECO:0000313" key="9">
    <source>
        <dbReference type="EMBL" id="MBM6738160.1"/>
    </source>
</evidence>
<evidence type="ECO:0000259" key="8">
    <source>
        <dbReference type="Pfam" id="PF02602"/>
    </source>
</evidence>
<evidence type="ECO:0000256" key="6">
    <source>
        <dbReference type="RuleBase" id="RU003960"/>
    </source>
</evidence>
<dbReference type="CDD" id="cd06578">
    <property type="entry name" value="HemD"/>
    <property type="match status" value="1"/>
</dbReference>
<sequence>MSLETDTQENRRVGKVYLVGAGPSDVELITVKGKRLLEEADVIVYDRLVGNGILMWGGRNARYIDVGKRSGHHPIPQDEINQILVREARKGQRVVRLKGGDPLVFGRGGEEAAVLEQAGIPFEIVPGITSAIGVPSYLGIPVTHRDLASSVHIVTAHKKDGSLPDIHYRSLAEGGGTIVFLMGVSTLGNVMEGLLREGMSPDMPAAVLERGTTAAQRKIVGTVGTIAGKAARAKVQSPAIILVGYVAAFQAMDWYESRPLAGRKILVTRPRERGSRLAAMLRGEGAEVLELPTIRIEPVTEKEPLSRALAGLETFSWIVFTSPSGVRVFREELKKRRQDARSLAHLRIAAIGEGTAGELEAWGFYPDLIPEQYDGDHLGEALAASVQAGERVLIPRARAGNQELVRRLEEAGARVLDLPIYDTEYESFPWMDCEREFETGNCWAMFTSASTVRGFVRTAGELDLSKVTALCIGEMTAGEAKRAGMRTFTAARATLRDLVDLALQMAAEEREDGEGQSNPDGEK</sequence>
<keyword evidence="3 6" id="KW-0808">Transferase</keyword>
<dbReference type="PANTHER" id="PTHR45790:SF3">
    <property type="entry name" value="S-ADENOSYL-L-METHIONINE-DEPENDENT UROPORPHYRINOGEN III METHYLTRANSFERASE, CHLOROPLASTIC"/>
    <property type="match status" value="1"/>
</dbReference>
<protein>
    <recommendedName>
        <fullName evidence="1">uroporphyrinogen-III C-methyltransferase</fullName>
        <ecNumber evidence="1">2.1.1.107</ecNumber>
    </recommendedName>
</protein>
<dbReference type="Gene3D" id="3.30.950.10">
    <property type="entry name" value="Methyltransferase, Cobalt-precorrin-4 Transmethylase, Domain 2"/>
    <property type="match status" value="1"/>
</dbReference>
<dbReference type="InterPro" id="IPR035996">
    <property type="entry name" value="4pyrrol_Methylase_sf"/>
</dbReference>
<dbReference type="NCBIfam" id="TIGR01469">
    <property type="entry name" value="cobA_cysG_Cterm"/>
    <property type="match status" value="1"/>
</dbReference>
<gene>
    <name evidence="9" type="primary">cobA</name>
    <name evidence="9" type="ORF">H7U36_08625</name>
</gene>
<dbReference type="InterPro" id="IPR006366">
    <property type="entry name" value="CobA/CysG_C"/>
</dbReference>
<comment type="similarity">
    <text evidence="6">Belongs to the precorrin methyltransferase family.</text>
</comment>
<dbReference type="GO" id="GO:0004851">
    <property type="term" value="F:uroporphyrin-III C-methyltransferase activity"/>
    <property type="evidence" value="ECO:0007669"/>
    <property type="project" value="UniProtKB-EC"/>
</dbReference>
<keyword evidence="10" id="KW-1185">Reference proteome</keyword>
<dbReference type="SUPFAM" id="SSF53790">
    <property type="entry name" value="Tetrapyrrole methylase"/>
    <property type="match status" value="1"/>
</dbReference>
<dbReference type="Gene3D" id="3.40.50.10090">
    <property type="match status" value="2"/>
</dbReference>
<reference evidence="9 10" key="1">
    <citation type="journal article" date="2021" name="Sci. Rep.">
        <title>The distribution of antibiotic resistance genes in chicken gut microbiota commensals.</title>
        <authorList>
            <person name="Juricova H."/>
            <person name="Matiasovicova J."/>
            <person name="Kubasova T."/>
            <person name="Cejkova D."/>
            <person name="Rychlik I."/>
        </authorList>
    </citation>
    <scope>NUCLEOTIDE SEQUENCE [LARGE SCALE GENOMIC DNA]</scope>
    <source>
        <strain evidence="9 10">An773</strain>
    </source>
</reference>
<dbReference type="InterPro" id="IPR003754">
    <property type="entry name" value="4pyrrol_synth_uPrphyn_synth"/>
</dbReference>